<name>A0AAV7LYP8_PLEWA</name>
<comment type="caution">
    <text evidence="1">The sequence shown here is derived from an EMBL/GenBank/DDBJ whole genome shotgun (WGS) entry which is preliminary data.</text>
</comment>
<gene>
    <name evidence="1" type="ORF">NDU88_000640</name>
</gene>
<dbReference type="AlphaFoldDB" id="A0AAV7LYP8"/>
<accession>A0AAV7LYP8</accession>
<reference evidence="1" key="1">
    <citation type="journal article" date="2022" name="bioRxiv">
        <title>Sequencing and chromosome-scale assembly of the giantPleurodeles waltlgenome.</title>
        <authorList>
            <person name="Brown T."/>
            <person name="Elewa A."/>
            <person name="Iarovenko S."/>
            <person name="Subramanian E."/>
            <person name="Araus A.J."/>
            <person name="Petzold A."/>
            <person name="Susuki M."/>
            <person name="Suzuki K.-i.T."/>
            <person name="Hayashi T."/>
            <person name="Toyoda A."/>
            <person name="Oliveira C."/>
            <person name="Osipova E."/>
            <person name="Leigh N.D."/>
            <person name="Simon A."/>
            <person name="Yun M.H."/>
        </authorList>
    </citation>
    <scope>NUCLEOTIDE SEQUENCE</scope>
    <source>
        <strain evidence="1">20211129_DDA</strain>
        <tissue evidence="1">Liver</tissue>
    </source>
</reference>
<evidence type="ECO:0000313" key="1">
    <source>
        <dbReference type="EMBL" id="KAJ1095477.1"/>
    </source>
</evidence>
<dbReference type="EMBL" id="JANPWB010000014">
    <property type="protein sequence ID" value="KAJ1095477.1"/>
    <property type="molecule type" value="Genomic_DNA"/>
</dbReference>
<evidence type="ECO:0000313" key="2">
    <source>
        <dbReference type="Proteomes" id="UP001066276"/>
    </source>
</evidence>
<organism evidence="1 2">
    <name type="scientific">Pleurodeles waltl</name>
    <name type="common">Iberian ribbed newt</name>
    <dbReference type="NCBI Taxonomy" id="8319"/>
    <lineage>
        <taxon>Eukaryota</taxon>
        <taxon>Metazoa</taxon>
        <taxon>Chordata</taxon>
        <taxon>Craniata</taxon>
        <taxon>Vertebrata</taxon>
        <taxon>Euteleostomi</taxon>
        <taxon>Amphibia</taxon>
        <taxon>Batrachia</taxon>
        <taxon>Caudata</taxon>
        <taxon>Salamandroidea</taxon>
        <taxon>Salamandridae</taxon>
        <taxon>Pleurodelinae</taxon>
        <taxon>Pleurodeles</taxon>
    </lineage>
</organism>
<sequence>MEGHSRVPKAQPCGQQFLAGNRIGSNTVTPEGILAPRTRGALTLCPSGDDELNPSSIWCGISQFGLFKVWSPCVCALPRGPPGQPGLAPSGVRKILQTDTCPEADTRCQDSPRRYGLASSVPGADNALAPSERVLRSGGLVLWPLACLRKQALPGVA</sequence>
<dbReference type="Proteomes" id="UP001066276">
    <property type="component" value="Chromosome 10"/>
</dbReference>
<protein>
    <submittedName>
        <fullName evidence="1">Uncharacterized protein</fullName>
    </submittedName>
</protein>
<proteinExistence type="predicted"/>
<keyword evidence="2" id="KW-1185">Reference proteome</keyword>